<proteinExistence type="predicted"/>
<evidence type="ECO:0000313" key="2">
    <source>
        <dbReference type="Proteomes" id="UP000807504"/>
    </source>
</evidence>
<accession>A0A8T0EMG8</accession>
<dbReference type="EMBL" id="JABXBU010002227">
    <property type="protein sequence ID" value="KAF8774808.1"/>
    <property type="molecule type" value="Genomic_DNA"/>
</dbReference>
<sequence>MVVLYHLGRPNAIFQQDNARSHLHAVFRPSPILRLLHGIQICHPMKIYGHGLLKDWPATLFYRIWLEKCDIDLKQHGMGCRFLSSKSSNPIILYLTG</sequence>
<protein>
    <submittedName>
        <fullName evidence="1">Uncharacterized protein</fullName>
    </submittedName>
</protein>
<comment type="caution">
    <text evidence="1">The sequence shown here is derived from an EMBL/GenBank/DDBJ whole genome shotgun (WGS) entry which is preliminary data.</text>
</comment>
<name>A0A8T0EMG8_ARGBR</name>
<evidence type="ECO:0000313" key="1">
    <source>
        <dbReference type="EMBL" id="KAF8774808.1"/>
    </source>
</evidence>
<dbReference type="Proteomes" id="UP000807504">
    <property type="component" value="Unassembled WGS sequence"/>
</dbReference>
<reference evidence="1" key="1">
    <citation type="journal article" date="2020" name="bioRxiv">
        <title>Chromosome-level reference genome of the European wasp spider Argiope bruennichi: a resource for studies on range expansion and evolutionary adaptation.</title>
        <authorList>
            <person name="Sheffer M.M."/>
            <person name="Hoppe A."/>
            <person name="Krehenwinkel H."/>
            <person name="Uhl G."/>
            <person name="Kuss A.W."/>
            <person name="Jensen L."/>
            <person name="Jensen C."/>
            <person name="Gillespie R.G."/>
            <person name="Hoff K.J."/>
            <person name="Prost S."/>
        </authorList>
    </citation>
    <scope>NUCLEOTIDE SEQUENCE</scope>
</reference>
<keyword evidence="2" id="KW-1185">Reference proteome</keyword>
<reference evidence="1" key="2">
    <citation type="submission" date="2020-06" db="EMBL/GenBank/DDBJ databases">
        <authorList>
            <person name="Sheffer M."/>
        </authorList>
    </citation>
    <scope>NUCLEOTIDE SEQUENCE</scope>
</reference>
<organism evidence="1 2">
    <name type="scientific">Argiope bruennichi</name>
    <name type="common">Wasp spider</name>
    <name type="synonym">Aranea bruennichi</name>
    <dbReference type="NCBI Taxonomy" id="94029"/>
    <lineage>
        <taxon>Eukaryota</taxon>
        <taxon>Metazoa</taxon>
        <taxon>Ecdysozoa</taxon>
        <taxon>Arthropoda</taxon>
        <taxon>Chelicerata</taxon>
        <taxon>Arachnida</taxon>
        <taxon>Araneae</taxon>
        <taxon>Araneomorphae</taxon>
        <taxon>Entelegynae</taxon>
        <taxon>Araneoidea</taxon>
        <taxon>Araneidae</taxon>
        <taxon>Argiope</taxon>
    </lineage>
</organism>
<dbReference type="AlphaFoldDB" id="A0A8T0EMG8"/>
<gene>
    <name evidence="1" type="ORF">HNY73_017321</name>
</gene>